<keyword evidence="2" id="KW-1185">Reference proteome</keyword>
<sequence>MPRHSTIPTLYDDAIAVSTTKLKEWGYLMPNNYQSGTLTWSRNGNTTGSIDIELLPFLGHVKSREFGFYYITFHPLFRRLVAQ</sequence>
<gene>
    <name evidence="1" type="ORF">ACFS7Z_13935</name>
</gene>
<evidence type="ECO:0000313" key="1">
    <source>
        <dbReference type="EMBL" id="MFD3001466.1"/>
    </source>
</evidence>
<evidence type="ECO:0000313" key="2">
    <source>
        <dbReference type="Proteomes" id="UP001597641"/>
    </source>
</evidence>
<name>A0ABW6BW39_9BACT</name>
<accession>A0ABW6BW39</accession>
<protein>
    <submittedName>
        <fullName evidence="1">Uncharacterized protein</fullName>
    </submittedName>
</protein>
<proteinExistence type="predicted"/>
<dbReference type="RefSeq" id="WP_377485593.1">
    <property type="nucleotide sequence ID" value="NZ_JBHUOX010000009.1"/>
</dbReference>
<comment type="caution">
    <text evidence="1">The sequence shown here is derived from an EMBL/GenBank/DDBJ whole genome shotgun (WGS) entry which is preliminary data.</text>
</comment>
<dbReference type="EMBL" id="JBHUOX010000009">
    <property type="protein sequence ID" value="MFD3001466.1"/>
    <property type="molecule type" value="Genomic_DNA"/>
</dbReference>
<organism evidence="1 2">
    <name type="scientific">Pontibacter toksunensis</name>
    <dbReference type="NCBI Taxonomy" id="1332631"/>
    <lineage>
        <taxon>Bacteria</taxon>
        <taxon>Pseudomonadati</taxon>
        <taxon>Bacteroidota</taxon>
        <taxon>Cytophagia</taxon>
        <taxon>Cytophagales</taxon>
        <taxon>Hymenobacteraceae</taxon>
        <taxon>Pontibacter</taxon>
    </lineage>
</organism>
<reference evidence="2" key="1">
    <citation type="journal article" date="2019" name="Int. J. Syst. Evol. Microbiol.">
        <title>The Global Catalogue of Microorganisms (GCM) 10K type strain sequencing project: providing services to taxonomists for standard genome sequencing and annotation.</title>
        <authorList>
            <consortium name="The Broad Institute Genomics Platform"/>
            <consortium name="The Broad Institute Genome Sequencing Center for Infectious Disease"/>
            <person name="Wu L."/>
            <person name="Ma J."/>
        </authorList>
    </citation>
    <scope>NUCLEOTIDE SEQUENCE [LARGE SCALE GENOMIC DNA]</scope>
    <source>
        <strain evidence="2">KCTC 23984</strain>
    </source>
</reference>
<dbReference type="Proteomes" id="UP001597641">
    <property type="component" value="Unassembled WGS sequence"/>
</dbReference>